<dbReference type="InParanoid" id="E4XWD0"/>
<protein>
    <submittedName>
        <fullName evidence="2">Uncharacterized protein</fullName>
    </submittedName>
</protein>
<accession>E4XWD0</accession>
<evidence type="ECO:0000313" key="3">
    <source>
        <dbReference type="Proteomes" id="UP000001307"/>
    </source>
</evidence>
<sequence length="352" mass="37854">MKIAASIFAAATAQYGAYPNDGAYNDGYNPGNCGPDAAHGGAYWPSQSANDPCGVTFWSNEVKPNAQCQLQLTAGASFFLSLGGVFVTTPASTYNDNTFYFHTYDNWAVGSSGASIVNFWQNAAFPDNSTCYDADAICITCTENGDLNGDGYADAVQGVYLGNFMHDFRHASPSQVNVPIANAAGHTAGTVYNIQLNDQYGNPVPITNIASHYGHDISAPQYADGTFYADDGYFSLHVGCEDFEGQFLYFSFTHLSEAEANGWYSIVTMTTETPQNCPTTTSPPYNAGAGYDNGSYGNSAPAANSQWSSGNKKKNKGRSDEYSDSASDSASNSYDSGYDYNSDYETYNYRKK</sequence>
<reference evidence="2" key="1">
    <citation type="journal article" date="2010" name="Science">
        <title>Plasticity of animal genome architecture unmasked by rapid evolution of a pelagic tunicate.</title>
        <authorList>
            <person name="Denoeud F."/>
            <person name="Henriet S."/>
            <person name="Mungpakdee S."/>
            <person name="Aury J.M."/>
            <person name="Da Silva C."/>
            <person name="Brinkmann H."/>
            <person name="Mikhaleva J."/>
            <person name="Olsen L.C."/>
            <person name="Jubin C."/>
            <person name="Canestro C."/>
            <person name="Bouquet J.M."/>
            <person name="Danks G."/>
            <person name="Poulain J."/>
            <person name="Campsteijn C."/>
            <person name="Adamski M."/>
            <person name="Cross I."/>
            <person name="Yadetie F."/>
            <person name="Muffato M."/>
            <person name="Louis A."/>
            <person name="Butcher S."/>
            <person name="Tsagkogeorga G."/>
            <person name="Konrad A."/>
            <person name="Singh S."/>
            <person name="Jensen M.F."/>
            <person name="Cong E.H."/>
            <person name="Eikeseth-Otteraa H."/>
            <person name="Noel B."/>
            <person name="Anthouard V."/>
            <person name="Porcel B.M."/>
            <person name="Kachouri-Lafond R."/>
            <person name="Nishino A."/>
            <person name="Ugolini M."/>
            <person name="Chourrout P."/>
            <person name="Nishida H."/>
            <person name="Aasland R."/>
            <person name="Huzurbazar S."/>
            <person name="Westhof E."/>
            <person name="Delsuc F."/>
            <person name="Lehrach H."/>
            <person name="Reinhardt R."/>
            <person name="Weissenbach J."/>
            <person name="Roy S.W."/>
            <person name="Artiguenave F."/>
            <person name="Postlethwait J.H."/>
            <person name="Manak J.R."/>
            <person name="Thompson E.M."/>
            <person name="Jaillon O."/>
            <person name="Du Pasquier L."/>
            <person name="Boudinot P."/>
            <person name="Liberles D.A."/>
            <person name="Volff J.N."/>
            <person name="Philippe H."/>
            <person name="Lenhard B."/>
            <person name="Roest Crollius H."/>
            <person name="Wincker P."/>
            <person name="Chourrout D."/>
        </authorList>
    </citation>
    <scope>NUCLEOTIDE SEQUENCE [LARGE SCALE GENOMIC DNA]</scope>
</reference>
<evidence type="ECO:0000313" key="2">
    <source>
        <dbReference type="EMBL" id="CBY13985.1"/>
    </source>
</evidence>
<dbReference type="OrthoDB" id="10480059at2759"/>
<organism evidence="2">
    <name type="scientific">Oikopleura dioica</name>
    <name type="common">Tunicate</name>
    <dbReference type="NCBI Taxonomy" id="34765"/>
    <lineage>
        <taxon>Eukaryota</taxon>
        <taxon>Metazoa</taxon>
        <taxon>Chordata</taxon>
        <taxon>Tunicata</taxon>
        <taxon>Appendicularia</taxon>
        <taxon>Copelata</taxon>
        <taxon>Oikopleuridae</taxon>
        <taxon>Oikopleura</taxon>
    </lineage>
</organism>
<feature type="compositionally biased region" description="Low complexity" evidence="1">
    <location>
        <begin position="324"/>
        <end position="345"/>
    </location>
</feature>
<dbReference type="AlphaFoldDB" id="E4XWD0"/>
<keyword evidence="3" id="KW-1185">Reference proteome</keyword>
<dbReference type="EMBL" id="FN653240">
    <property type="protein sequence ID" value="CBY13985.1"/>
    <property type="molecule type" value="Genomic_DNA"/>
</dbReference>
<evidence type="ECO:0000256" key="1">
    <source>
        <dbReference type="SAM" id="MobiDB-lite"/>
    </source>
</evidence>
<gene>
    <name evidence="2" type="ORF">GSOID_T00006946001</name>
</gene>
<dbReference type="Proteomes" id="UP000001307">
    <property type="component" value="Unassembled WGS sequence"/>
</dbReference>
<name>E4XWD0_OIKDI</name>
<feature type="region of interest" description="Disordered" evidence="1">
    <location>
        <begin position="300"/>
        <end position="352"/>
    </location>
</feature>
<proteinExistence type="predicted"/>